<accession>A0A6P2BL88</accession>
<name>A0A6P2BL88_9ACTN</name>
<keyword evidence="10" id="KW-1185">Reference proteome</keyword>
<gene>
    <name evidence="9" type="ORF">EAS64_41050</name>
</gene>
<dbReference type="InterPro" id="IPR050366">
    <property type="entry name" value="BP-dependent_transpt_permease"/>
</dbReference>
<evidence type="ECO:0000313" key="9">
    <source>
        <dbReference type="EMBL" id="TVY99659.1"/>
    </source>
</evidence>
<sequence>MAVAEPYAATKLVPVRTRIAASPREYLRGSTASSWAALGALALLFVIAIFAKEIAPFNPLVPAGLPQTGPNATNWFGTDTVGRDIFSRVLAGMATSWWGALGVVASGVFFGGLIGLVAGAVGGWLDNVLMRVTDVFLALPAPILAIAIVAVLGPSYLHTLIGVAIVWWPLYTRIVRAEVRRLRASPHMEAAKLAGAGWRRLLSRHLLPGAIPVTIVTASLDISALVLMLSSLSFLGLGAPEPAPELGAMAAQGMTNILTSWWIPVFPAVGVAVIAIVSNFAGDAIRDRIASR</sequence>
<evidence type="ECO:0000259" key="8">
    <source>
        <dbReference type="PROSITE" id="PS50928"/>
    </source>
</evidence>
<proteinExistence type="inferred from homology"/>
<protein>
    <submittedName>
        <fullName evidence="9">ABC transporter permease</fullName>
    </submittedName>
</protein>
<dbReference type="GO" id="GO:0005886">
    <property type="term" value="C:plasma membrane"/>
    <property type="evidence" value="ECO:0007669"/>
    <property type="project" value="UniProtKB-SubCell"/>
</dbReference>
<dbReference type="InterPro" id="IPR035906">
    <property type="entry name" value="MetI-like_sf"/>
</dbReference>
<reference evidence="9 10" key="1">
    <citation type="submission" date="2018-11" db="EMBL/GenBank/DDBJ databases">
        <title>Trebonia kvetii gen.nov., sp.nov., a novel acidophilic actinobacterium, and proposal of the new actinobacterial family Treboniaceae fam. nov.</title>
        <authorList>
            <person name="Rapoport D."/>
            <person name="Sagova-Mareckova M."/>
            <person name="Sedlacek I."/>
            <person name="Provaznik J."/>
            <person name="Kralova S."/>
            <person name="Pavlinic D."/>
            <person name="Benes V."/>
            <person name="Kopecky J."/>
        </authorList>
    </citation>
    <scope>NUCLEOTIDE SEQUENCE [LARGE SCALE GENOMIC DNA]</scope>
    <source>
        <strain evidence="9 10">15Tr583</strain>
    </source>
</reference>
<comment type="similarity">
    <text evidence="7">Belongs to the binding-protein-dependent transport system permease family.</text>
</comment>
<evidence type="ECO:0000256" key="1">
    <source>
        <dbReference type="ARBA" id="ARBA00004651"/>
    </source>
</evidence>
<dbReference type="Gene3D" id="1.10.3720.10">
    <property type="entry name" value="MetI-like"/>
    <property type="match status" value="1"/>
</dbReference>
<dbReference type="SUPFAM" id="SSF161098">
    <property type="entry name" value="MetI-like"/>
    <property type="match status" value="1"/>
</dbReference>
<keyword evidence="4 7" id="KW-0812">Transmembrane</keyword>
<keyword evidence="6 7" id="KW-0472">Membrane</keyword>
<feature type="transmembrane region" description="Helical" evidence="7">
    <location>
        <begin position="141"/>
        <end position="171"/>
    </location>
</feature>
<keyword evidence="2 7" id="KW-0813">Transport</keyword>
<dbReference type="PANTHER" id="PTHR43386:SF1">
    <property type="entry name" value="D,D-DIPEPTIDE TRANSPORT SYSTEM PERMEASE PROTEIN DDPC-RELATED"/>
    <property type="match status" value="1"/>
</dbReference>
<comment type="caution">
    <text evidence="9">The sequence shown here is derived from an EMBL/GenBank/DDBJ whole genome shotgun (WGS) entry which is preliminary data.</text>
</comment>
<dbReference type="PROSITE" id="PS50928">
    <property type="entry name" value="ABC_TM1"/>
    <property type="match status" value="1"/>
</dbReference>
<dbReference type="Proteomes" id="UP000460272">
    <property type="component" value="Unassembled WGS sequence"/>
</dbReference>
<evidence type="ECO:0000256" key="6">
    <source>
        <dbReference type="ARBA" id="ARBA00023136"/>
    </source>
</evidence>
<dbReference type="Pfam" id="PF00528">
    <property type="entry name" value="BPD_transp_1"/>
    <property type="match status" value="1"/>
</dbReference>
<feature type="transmembrane region" description="Helical" evidence="7">
    <location>
        <begin position="32"/>
        <end position="51"/>
    </location>
</feature>
<keyword evidence="3" id="KW-1003">Cell membrane</keyword>
<evidence type="ECO:0000256" key="7">
    <source>
        <dbReference type="RuleBase" id="RU363032"/>
    </source>
</evidence>
<organism evidence="9 10">
    <name type="scientific">Trebonia kvetii</name>
    <dbReference type="NCBI Taxonomy" id="2480626"/>
    <lineage>
        <taxon>Bacteria</taxon>
        <taxon>Bacillati</taxon>
        <taxon>Actinomycetota</taxon>
        <taxon>Actinomycetes</taxon>
        <taxon>Streptosporangiales</taxon>
        <taxon>Treboniaceae</taxon>
        <taxon>Trebonia</taxon>
    </lineage>
</organism>
<feature type="domain" description="ABC transmembrane type-1" evidence="8">
    <location>
        <begin position="97"/>
        <end position="282"/>
    </location>
</feature>
<dbReference type="RefSeq" id="WP_145862145.1">
    <property type="nucleotide sequence ID" value="NZ_RPFW01000012.1"/>
</dbReference>
<evidence type="ECO:0000256" key="3">
    <source>
        <dbReference type="ARBA" id="ARBA00022475"/>
    </source>
</evidence>
<dbReference type="OrthoDB" id="9812701at2"/>
<dbReference type="InterPro" id="IPR000515">
    <property type="entry name" value="MetI-like"/>
</dbReference>
<dbReference type="PANTHER" id="PTHR43386">
    <property type="entry name" value="OLIGOPEPTIDE TRANSPORT SYSTEM PERMEASE PROTEIN APPC"/>
    <property type="match status" value="1"/>
</dbReference>
<dbReference type="AlphaFoldDB" id="A0A6P2BL88"/>
<feature type="transmembrane region" description="Helical" evidence="7">
    <location>
        <begin position="97"/>
        <end position="121"/>
    </location>
</feature>
<keyword evidence="5 7" id="KW-1133">Transmembrane helix</keyword>
<evidence type="ECO:0000256" key="2">
    <source>
        <dbReference type="ARBA" id="ARBA00022448"/>
    </source>
</evidence>
<evidence type="ECO:0000256" key="4">
    <source>
        <dbReference type="ARBA" id="ARBA00022692"/>
    </source>
</evidence>
<evidence type="ECO:0000256" key="5">
    <source>
        <dbReference type="ARBA" id="ARBA00022989"/>
    </source>
</evidence>
<dbReference type="CDD" id="cd06261">
    <property type="entry name" value="TM_PBP2"/>
    <property type="match status" value="1"/>
</dbReference>
<comment type="subcellular location">
    <subcellularLocation>
        <location evidence="1 7">Cell membrane</location>
        <topology evidence="1 7">Multi-pass membrane protein</topology>
    </subcellularLocation>
</comment>
<feature type="transmembrane region" description="Helical" evidence="7">
    <location>
        <begin position="259"/>
        <end position="282"/>
    </location>
</feature>
<feature type="transmembrane region" description="Helical" evidence="7">
    <location>
        <begin position="209"/>
        <end position="239"/>
    </location>
</feature>
<evidence type="ECO:0000313" key="10">
    <source>
        <dbReference type="Proteomes" id="UP000460272"/>
    </source>
</evidence>
<dbReference type="EMBL" id="RPFW01000012">
    <property type="protein sequence ID" value="TVY99659.1"/>
    <property type="molecule type" value="Genomic_DNA"/>
</dbReference>
<dbReference type="GO" id="GO:0055085">
    <property type="term" value="P:transmembrane transport"/>
    <property type="evidence" value="ECO:0007669"/>
    <property type="project" value="InterPro"/>
</dbReference>